<evidence type="ECO:0000313" key="5">
    <source>
        <dbReference type="Proteomes" id="UP000025229"/>
    </source>
</evidence>
<evidence type="ECO:0000256" key="1">
    <source>
        <dbReference type="SAM" id="Phobius"/>
    </source>
</evidence>
<reference evidence="4" key="2">
    <citation type="submission" date="2023-11" db="EMBL/GenBank/DDBJ databases">
        <title>MicrobeMod: A computational toolkit for identifying prokaryotic methylation and restriction-modification with nanopore sequencing.</title>
        <authorList>
            <person name="Crits-Christoph A."/>
            <person name="Kang S.C."/>
            <person name="Lee H."/>
            <person name="Ostrov N."/>
        </authorList>
    </citation>
    <scope>NUCLEOTIDE SEQUENCE</scope>
    <source>
        <strain evidence="4">ATCC 51242</strain>
    </source>
</reference>
<dbReference type="EMBL" id="JAWXXX010000002">
    <property type="protein sequence ID" value="MDX5895437.1"/>
    <property type="molecule type" value="Genomic_DNA"/>
</dbReference>
<keyword evidence="1" id="KW-0472">Membrane</keyword>
<dbReference type="HOGENOM" id="CLU_2666188_0_0_11"/>
<dbReference type="Proteomes" id="UP000025229">
    <property type="component" value="Plasmid 1"/>
</dbReference>
<evidence type="ECO:0000259" key="2">
    <source>
        <dbReference type="Pfam" id="PF09851"/>
    </source>
</evidence>
<dbReference type="EMBL" id="CP007515">
    <property type="protein sequence ID" value="AHY48178.1"/>
    <property type="molecule type" value="Genomic_DNA"/>
</dbReference>
<keyword evidence="3" id="KW-0614">Plasmid</keyword>
<evidence type="ECO:0000313" key="4">
    <source>
        <dbReference type="EMBL" id="MDX5895437.1"/>
    </source>
</evidence>
<feature type="domain" description="SHOCT" evidence="2">
    <location>
        <begin position="47"/>
        <end position="72"/>
    </location>
</feature>
<accession>A0A023X775</accession>
<protein>
    <submittedName>
        <fullName evidence="4">SHOCT domain-containing protein</fullName>
    </submittedName>
    <submittedName>
        <fullName evidence="3">Short C-terminal domain</fullName>
    </submittedName>
</protein>
<dbReference type="AlphaFoldDB" id="A0A023X775"/>
<dbReference type="Proteomes" id="UP001281130">
    <property type="component" value="Unassembled WGS sequence"/>
</dbReference>
<name>A0A023X775_RUBRA</name>
<dbReference type="InterPro" id="IPR018649">
    <property type="entry name" value="SHOCT"/>
</dbReference>
<keyword evidence="1" id="KW-0812">Transmembrane</keyword>
<dbReference type="KEGG" id="rrd:RradSPS_2895"/>
<proteinExistence type="predicted"/>
<keyword evidence="1" id="KW-1133">Transmembrane helix</keyword>
<keyword evidence="5" id="KW-1185">Reference proteome</keyword>
<dbReference type="Pfam" id="PF09851">
    <property type="entry name" value="SHOCT"/>
    <property type="match status" value="1"/>
</dbReference>
<geneLocation type="plasmid" evidence="3">
    <name>1</name>
</geneLocation>
<gene>
    <name evidence="3" type="ORF">RradSPS_2895</name>
    <name evidence="4" type="ORF">SIL72_15525</name>
</gene>
<sequence length="75" mass="8262">MVEGMMGGAGMAGMWIPFLSGMAFLTWVLAGVLRRKERPVAARAATAEDVLRERLARGEISPREFERALRALKNS</sequence>
<organism evidence="3 5">
    <name type="scientific">Rubrobacter radiotolerans</name>
    <name type="common">Arthrobacter radiotolerans</name>
    <dbReference type="NCBI Taxonomy" id="42256"/>
    <lineage>
        <taxon>Bacteria</taxon>
        <taxon>Bacillati</taxon>
        <taxon>Actinomycetota</taxon>
        <taxon>Rubrobacteria</taxon>
        <taxon>Rubrobacterales</taxon>
        <taxon>Rubrobacteraceae</taxon>
        <taxon>Rubrobacter</taxon>
    </lineage>
</organism>
<dbReference type="OrthoDB" id="1123500at2"/>
<feature type="transmembrane region" description="Helical" evidence="1">
    <location>
        <begin position="12"/>
        <end position="33"/>
    </location>
</feature>
<reference evidence="3 5" key="1">
    <citation type="submission" date="2014-03" db="EMBL/GenBank/DDBJ databases">
        <title>Complete genome sequence of the Radio-Resistant Rubrobacter radiotolerans RSPS-4.</title>
        <authorList>
            <person name="Egas C.C."/>
            <person name="Barroso C.C."/>
            <person name="Froufe H.J.C."/>
            <person name="Pacheco J.J."/>
            <person name="Albuquerque L.L."/>
            <person name="da Costa M.M.S."/>
        </authorList>
    </citation>
    <scope>NUCLEOTIDE SEQUENCE [LARGE SCALE GENOMIC DNA]</scope>
    <source>
        <strain evidence="3 5">RSPS-4</strain>
        <plasmid evidence="3 5">1</plasmid>
    </source>
</reference>
<dbReference type="RefSeq" id="WP_041338674.1">
    <property type="nucleotide sequence ID" value="NZ_CP007515.1"/>
</dbReference>
<evidence type="ECO:0000313" key="3">
    <source>
        <dbReference type="EMBL" id="AHY48178.1"/>
    </source>
</evidence>